<comment type="subunit">
    <text evidence="3">Homodimer.</text>
</comment>
<dbReference type="PANTHER" id="PTHR42743:SF2">
    <property type="entry name" value="AMINODEOXYCHORISMATE LYASE"/>
    <property type="match status" value="1"/>
</dbReference>
<evidence type="ECO:0000256" key="1">
    <source>
        <dbReference type="ARBA" id="ARBA00001933"/>
    </source>
</evidence>
<evidence type="ECO:0000256" key="3">
    <source>
        <dbReference type="ARBA" id="ARBA00011738"/>
    </source>
</evidence>
<comment type="cofactor">
    <cofactor evidence="1">
        <name>pyridoxal 5'-phosphate</name>
        <dbReference type="ChEBI" id="CHEBI:597326"/>
    </cofactor>
</comment>
<keyword evidence="4" id="KW-0663">Pyridoxal phosphate</keyword>
<dbReference type="InterPro" id="IPR043132">
    <property type="entry name" value="BCAT-like_C"/>
</dbReference>
<protein>
    <recommendedName>
        <fullName evidence="7">4-amino-4-deoxychorismate lyase</fullName>
    </recommendedName>
</protein>
<dbReference type="Gene3D" id="3.30.470.10">
    <property type="match status" value="1"/>
</dbReference>
<accession>A0A1I6SN52</accession>
<dbReference type="InterPro" id="IPR036038">
    <property type="entry name" value="Aminotransferase-like"/>
</dbReference>
<reference evidence="6" key="1">
    <citation type="submission" date="2016-10" db="EMBL/GenBank/DDBJ databases">
        <authorList>
            <person name="Varghese N."/>
            <person name="Submissions S."/>
        </authorList>
    </citation>
    <scope>NUCLEOTIDE SEQUENCE [LARGE SCALE GENOMIC DNA]</scope>
    <source>
        <strain evidence="6">DSM 45789</strain>
    </source>
</reference>
<evidence type="ECO:0000313" key="6">
    <source>
        <dbReference type="Proteomes" id="UP000198660"/>
    </source>
</evidence>
<dbReference type="InterPro" id="IPR043131">
    <property type="entry name" value="BCAT-like_N"/>
</dbReference>
<sequence length="289" mass="32690">MRSYFVMNGELVPHEQGRLSVLDRGGSYGDGLFETLRVEEGVPLFVDDHFARLEEGANVLRFSKVPSRSELMKGMKRIIQANQVNQGYLRLTLTRGQGGFGQLLSHLSKPTWWVMAQEHVLDQKRYREGISATFVSIQKNPRSPLSGVKSLNYLESILAREEALEKGREEGLMLTTEGKLCEGASANLFLVRGERLITPSLNQGPLPGTVRKWVLRQAQELGMVVEEREVEPEECYQVDESFFTNSTWGPFPCVRIGEHTFADGQPGIVTRRMMDAWIKAVKQEVRSNF</sequence>
<dbReference type="GO" id="GO:0005829">
    <property type="term" value="C:cytosol"/>
    <property type="evidence" value="ECO:0007669"/>
    <property type="project" value="TreeGrafter"/>
</dbReference>
<dbReference type="PANTHER" id="PTHR42743">
    <property type="entry name" value="AMINO-ACID AMINOTRANSFERASE"/>
    <property type="match status" value="1"/>
</dbReference>
<gene>
    <name evidence="5" type="ORF">SAMN05444972_107206</name>
</gene>
<evidence type="ECO:0000256" key="4">
    <source>
        <dbReference type="ARBA" id="ARBA00022898"/>
    </source>
</evidence>
<evidence type="ECO:0008006" key="7">
    <source>
        <dbReference type="Google" id="ProtNLM"/>
    </source>
</evidence>
<organism evidence="5 6">
    <name type="scientific">Marininema halotolerans</name>
    <dbReference type="NCBI Taxonomy" id="1155944"/>
    <lineage>
        <taxon>Bacteria</taxon>
        <taxon>Bacillati</taxon>
        <taxon>Bacillota</taxon>
        <taxon>Bacilli</taxon>
        <taxon>Bacillales</taxon>
        <taxon>Thermoactinomycetaceae</taxon>
        <taxon>Marininema</taxon>
    </lineage>
</organism>
<dbReference type="FunFam" id="3.20.10.10:FF:000002">
    <property type="entry name" value="D-alanine aminotransferase"/>
    <property type="match status" value="1"/>
</dbReference>
<dbReference type="AlphaFoldDB" id="A0A1I6SN52"/>
<dbReference type="RefSeq" id="WP_091837412.1">
    <property type="nucleotide sequence ID" value="NZ_FPAA01000007.1"/>
</dbReference>
<dbReference type="GO" id="GO:0008153">
    <property type="term" value="P:4-aminobenzoate biosynthetic process"/>
    <property type="evidence" value="ECO:0007669"/>
    <property type="project" value="TreeGrafter"/>
</dbReference>
<keyword evidence="6" id="KW-1185">Reference proteome</keyword>
<name>A0A1I6SN52_9BACL</name>
<dbReference type="Proteomes" id="UP000198660">
    <property type="component" value="Unassembled WGS sequence"/>
</dbReference>
<dbReference type="OrthoDB" id="9805628at2"/>
<comment type="similarity">
    <text evidence="2">Belongs to the class-IV pyridoxal-phosphate-dependent aminotransferase family.</text>
</comment>
<evidence type="ECO:0000313" key="5">
    <source>
        <dbReference type="EMBL" id="SFS78228.1"/>
    </source>
</evidence>
<dbReference type="GO" id="GO:0008696">
    <property type="term" value="F:4-amino-4-deoxychorismate lyase activity"/>
    <property type="evidence" value="ECO:0007669"/>
    <property type="project" value="TreeGrafter"/>
</dbReference>
<dbReference type="InterPro" id="IPR001544">
    <property type="entry name" value="Aminotrans_IV"/>
</dbReference>
<evidence type="ECO:0000256" key="2">
    <source>
        <dbReference type="ARBA" id="ARBA00009320"/>
    </source>
</evidence>
<proteinExistence type="inferred from homology"/>
<dbReference type="EMBL" id="FPAA01000007">
    <property type="protein sequence ID" value="SFS78228.1"/>
    <property type="molecule type" value="Genomic_DNA"/>
</dbReference>
<dbReference type="Pfam" id="PF01063">
    <property type="entry name" value="Aminotran_4"/>
    <property type="match status" value="1"/>
</dbReference>
<dbReference type="SUPFAM" id="SSF56752">
    <property type="entry name" value="D-aminoacid aminotransferase-like PLP-dependent enzymes"/>
    <property type="match status" value="1"/>
</dbReference>
<dbReference type="Gene3D" id="3.20.10.10">
    <property type="entry name" value="D-amino Acid Aminotransferase, subunit A, domain 2"/>
    <property type="match status" value="1"/>
</dbReference>
<dbReference type="InterPro" id="IPR050571">
    <property type="entry name" value="Class-IV_PLP-Dep_Aminotrnsfr"/>
</dbReference>